<dbReference type="PANTHER" id="PTHR30055">
    <property type="entry name" value="HTH-TYPE TRANSCRIPTIONAL REGULATOR RUTR"/>
    <property type="match status" value="1"/>
</dbReference>
<dbReference type="SUPFAM" id="SSF46689">
    <property type="entry name" value="Homeodomain-like"/>
    <property type="match status" value="1"/>
</dbReference>
<evidence type="ECO:0000313" key="6">
    <source>
        <dbReference type="EMBL" id="MFF4525016.1"/>
    </source>
</evidence>
<evidence type="ECO:0000313" key="7">
    <source>
        <dbReference type="Proteomes" id="UP001602058"/>
    </source>
</evidence>
<evidence type="ECO:0000256" key="4">
    <source>
        <dbReference type="PROSITE-ProRule" id="PRU00335"/>
    </source>
</evidence>
<dbReference type="InterPro" id="IPR009057">
    <property type="entry name" value="Homeodomain-like_sf"/>
</dbReference>
<keyword evidence="3" id="KW-0804">Transcription</keyword>
<feature type="DNA-binding region" description="H-T-H motif" evidence="4">
    <location>
        <begin position="53"/>
        <end position="72"/>
    </location>
</feature>
<dbReference type="InterPro" id="IPR001647">
    <property type="entry name" value="HTH_TetR"/>
</dbReference>
<dbReference type="PRINTS" id="PR00455">
    <property type="entry name" value="HTHTETR"/>
</dbReference>
<dbReference type="PROSITE" id="PS50977">
    <property type="entry name" value="HTH_TETR_2"/>
    <property type="match status" value="1"/>
</dbReference>
<keyword evidence="2 4" id="KW-0238">DNA-binding</keyword>
<proteinExistence type="predicted"/>
<dbReference type="InterPro" id="IPR050109">
    <property type="entry name" value="HTH-type_TetR-like_transc_reg"/>
</dbReference>
<evidence type="ECO:0000259" key="5">
    <source>
        <dbReference type="PROSITE" id="PS50977"/>
    </source>
</evidence>
<organism evidence="6 7">
    <name type="scientific">Streptomyces bluensis</name>
    <dbReference type="NCBI Taxonomy" id="33897"/>
    <lineage>
        <taxon>Bacteria</taxon>
        <taxon>Bacillati</taxon>
        <taxon>Actinomycetota</taxon>
        <taxon>Actinomycetes</taxon>
        <taxon>Kitasatosporales</taxon>
        <taxon>Streptomycetaceae</taxon>
        <taxon>Streptomyces</taxon>
    </lineage>
</organism>
<evidence type="ECO:0000256" key="2">
    <source>
        <dbReference type="ARBA" id="ARBA00023125"/>
    </source>
</evidence>
<evidence type="ECO:0000256" key="3">
    <source>
        <dbReference type="ARBA" id="ARBA00023163"/>
    </source>
</evidence>
<dbReference type="PANTHER" id="PTHR30055:SF234">
    <property type="entry name" value="HTH-TYPE TRANSCRIPTIONAL REGULATOR BETI"/>
    <property type="match status" value="1"/>
</dbReference>
<dbReference type="Gene3D" id="1.10.10.60">
    <property type="entry name" value="Homeodomain-like"/>
    <property type="match status" value="1"/>
</dbReference>
<gene>
    <name evidence="6" type="ORF">ACFY1D_26835</name>
</gene>
<keyword evidence="1" id="KW-0805">Transcription regulation</keyword>
<dbReference type="Pfam" id="PF17754">
    <property type="entry name" value="TetR_C_14"/>
    <property type="match status" value="1"/>
</dbReference>
<evidence type="ECO:0000256" key="1">
    <source>
        <dbReference type="ARBA" id="ARBA00023015"/>
    </source>
</evidence>
<dbReference type="RefSeq" id="WP_387890063.1">
    <property type="nucleotide sequence ID" value="NZ_JBIAWJ010000015.1"/>
</dbReference>
<name>A0ABW6UNJ5_9ACTN</name>
<comment type="caution">
    <text evidence="6">The sequence shown here is derived from an EMBL/GenBank/DDBJ whole genome shotgun (WGS) entry which is preliminary data.</text>
</comment>
<dbReference type="Pfam" id="PF00440">
    <property type="entry name" value="TetR_N"/>
    <property type="match status" value="1"/>
</dbReference>
<sequence length="228" mass="26060">MTTARTPVPDTARRLPEAERRLSLRERKKLKTRTAIRDATYRLIKEQGYEATTVEQIAEEAEVSPSTVFRYFPTKEDIIITDEYDVLVEDLLRSRPADEPVLESVRWAIRQSMAMQVADTPEYEQEEMKLRTGLMVSVPAVRSRAMESMSVTGRLLCRVLADRTGRAPDDLEVRVYAMGLMSALLEAVLYWAERDYQDDVLDLVDRTLSTFSNLARRSPDDGHDILTG</sequence>
<dbReference type="Proteomes" id="UP001602058">
    <property type="component" value="Unassembled WGS sequence"/>
</dbReference>
<feature type="domain" description="HTH tetR-type" evidence="5">
    <location>
        <begin position="30"/>
        <end position="90"/>
    </location>
</feature>
<reference evidence="6 7" key="1">
    <citation type="submission" date="2024-10" db="EMBL/GenBank/DDBJ databases">
        <title>The Natural Products Discovery Center: Release of the First 8490 Sequenced Strains for Exploring Actinobacteria Biosynthetic Diversity.</title>
        <authorList>
            <person name="Kalkreuter E."/>
            <person name="Kautsar S.A."/>
            <person name="Yang D."/>
            <person name="Bader C.D."/>
            <person name="Teijaro C.N."/>
            <person name="Fluegel L."/>
            <person name="Davis C.M."/>
            <person name="Simpson J.R."/>
            <person name="Lauterbach L."/>
            <person name="Steele A.D."/>
            <person name="Gui C."/>
            <person name="Meng S."/>
            <person name="Li G."/>
            <person name="Viehrig K."/>
            <person name="Ye F."/>
            <person name="Su P."/>
            <person name="Kiefer A.F."/>
            <person name="Nichols A."/>
            <person name="Cepeda A.J."/>
            <person name="Yan W."/>
            <person name="Fan B."/>
            <person name="Jiang Y."/>
            <person name="Adhikari A."/>
            <person name="Zheng C.-J."/>
            <person name="Schuster L."/>
            <person name="Cowan T.M."/>
            <person name="Smanski M.J."/>
            <person name="Chevrette M.G."/>
            <person name="De Carvalho L.P.S."/>
            <person name="Shen B."/>
        </authorList>
    </citation>
    <scope>NUCLEOTIDE SEQUENCE [LARGE SCALE GENOMIC DNA]</scope>
    <source>
        <strain evidence="6 7">NPDC001390</strain>
    </source>
</reference>
<dbReference type="EMBL" id="JBIAWJ010000015">
    <property type="protein sequence ID" value="MFF4525016.1"/>
    <property type="molecule type" value="Genomic_DNA"/>
</dbReference>
<protein>
    <submittedName>
        <fullName evidence="6">TetR/AcrR family transcriptional regulator</fullName>
    </submittedName>
</protein>
<dbReference type="InterPro" id="IPR041347">
    <property type="entry name" value="MftR_C"/>
</dbReference>
<dbReference type="Gene3D" id="1.10.357.10">
    <property type="entry name" value="Tetracycline Repressor, domain 2"/>
    <property type="match status" value="1"/>
</dbReference>
<accession>A0ABW6UNJ5</accession>
<keyword evidence="7" id="KW-1185">Reference proteome</keyword>